<proteinExistence type="inferred from homology"/>
<dbReference type="GO" id="GO:0015807">
    <property type="term" value="P:L-amino acid transport"/>
    <property type="evidence" value="ECO:0007669"/>
    <property type="project" value="TreeGrafter"/>
</dbReference>
<dbReference type="Pfam" id="PF00005">
    <property type="entry name" value="ABC_tran"/>
    <property type="match status" value="1"/>
</dbReference>
<gene>
    <name evidence="5" type="ORF">E6K74_12315</name>
</gene>
<dbReference type="GO" id="GO:0015658">
    <property type="term" value="F:branched-chain amino acid transmembrane transporter activity"/>
    <property type="evidence" value="ECO:0007669"/>
    <property type="project" value="TreeGrafter"/>
</dbReference>
<dbReference type="Proteomes" id="UP000319829">
    <property type="component" value="Unassembled WGS sequence"/>
</dbReference>
<dbReference type="EMBL" id="VBOU01000102">
    <property type="protein sequence ID" value="TMQ52391.1"/>
    <property type="molecule type" value="Genomic_DNA"/>
</dbReference>
<dbReference type="PANTHER" id="PTHR43820:SF8">
    <property type="entry name" value="ABC TRANSPORTER SUBSTRATE-BINDING PROTEIN"/>
    <property type="match status" value="1"/>
</dbReference>
<keyword evidence="2" id="KW-0813">Transport</keyword>
<dbReference type="AlphaFoldDB" id="A0A538SLZ6"/>
<sequence length="98" mass="11098">MSGIVQVMEGRKVLETLTVEENLRIGGYTRRDTDGIQQDLRMIYEYFPILVTRRHQVAGYLSGGEQQMLVIGRALMARPKLLLLDEPSLGLAPLLVRE</sequence>
<evidence type="ECO:0000313" key="5">
    <source>
        <dbReference type="EMBL" id="TMQ52391.1"/>
    </source>
</evidence>
<evidence type="ECO:0000256" key="3">
    <source>
        <dbReference type="ARBA" id="ARBA00022970"/>
    </source>
</evidence>
<dbReference type="Gene3D" id="3.40.50.300">
    <property type="entry name" value="P-loop containing nucleotide triphosphate hydrolases"/>
    <property type="match status" value="1"/>
</dbReference>
<evidence type="ECO:0000256" key="2">
    <source>
        <dbReference type="ARBA" id="ARBA00022448"/>
    </source>
</evidence>
<comment type="similarity">
    <text evidence="1">Belongs to the ABC transporter superfamily.</text>
</comment>
<organism evidence="5 6">
    <name type="scientific">Eiseniibacteriota bacterium</name>
    <dbReference type="NCBI Taxonomy" id="2212470"/>
    <lineage>
        <taxon>Bacteria</taxon>
        <taxon>Candidatus Eiseniibacteriota</taxon>
    </lineage>
</organism>
<keyword evidence="3" id="KW-0029">Amino-acid transport</keyword>
<accession>A0A538SLZ6</accession>
<reference evidence="5 6" key="1">
    <citation type="journal article" date="2019" name="Nat. Microbiol.">
        <title>Mediterranean grassland soil C-N compound turnover is dependent on rainfall and depth, and is mediated by genomically divergent microorganisms.</title>
        <authorList>
            <person name="Diamond S."/>
            <person name="Andeer P.F."/>
            <person name="Li Z."/>
            <person name="Crits-Christoph A."/>
            <person name="Burstein D."/>
            <person name="Anantharaman K."/>
            <person name="Lane K.R."/>
            <person name="Thomas B.C."/>
            <person name="Pan C."/>
            <person name="Northen T.R."/>
            <person name="Banfield J.F."/>
        </authorList>
    </citation>
    <scope>NUCLEOTIDE SEQUENCE [LARGE SCALE GENOMIC DNA]</scope>
    <source>
        <strain evidence="5">WS_4</strain>
    </source>
</reference>
<keyword evidence="5" id="KW-0547">Nucleotide-binding</keyword>
<evidence type="ECO:0000259" key="4">
    <source>
        <dbReference type="Pfam" id="PF00005"/>
    </source>
</evidence>
<dbReference type="PANTHER" id="PTHR43820">
    <property type="entry name" value="HIGH-AFFINITY BRANCHED-CHAIN AMINO ACID TRANSPORT ATP-BINDING PROTEIN LIVF"/>
    <property type="match status" value="1"/>
</dbReference>
<dbReference type="InterPro" id="IPR003439">
    <property type="entry name" value="ABC_transporter-like_ATP-bd"/>
</dbReference>
<evidence type="ECO:0000256" key="1">
    <source>
        <dbReference type="ARBA" id="ARBA00005417"/>
    </source>
</evidence>
<feature type="non-terminal residue" evidence="5">
    <location>
        <position position="98"/>
    </location>
</feature>
<dbReference type="GO" id="GO:0005524">
    <property type="term" value="F:ATP binding"/>
    <property type="evidence" value="ECO:0007669"/>
    <property type="project" value="UniProtKB-KW"/>
</dbReference>
<protein>
    <submittedName>
        <fullName evidence="5">ATP-binding cassette domain-containing protein</fullName>
    </submittedName>
</protein>
<dbReference type="InterPro" id="IPR052156">
    <property type="entry name" value="BCAA_Transport_ATP-bd_LivF"/>
</dbReference>
<name>A0A538SLZ6_UNCEI</name>
<dbReference type="SUPFAM" id="SSF52540">
    <property type="entry name" value="P-loop containing nucleoside triphosphate hydrolases"/>
    <property type="match status" value="1"/>
</dbReference>
<keyword evidence="5" id="KW-0067">ATP-binding</keyword>
<dbReference type="GO" id="GO:0016887">
    <property type="term" value="F:ATP hydrolysis activity"/>
    <property type="evidence" value="ECO:0007669"/>
    <property type="project" value="InterPro"/>
</dbReference>
<comment type="caution">
    <text evidence="5">The sequence shown here is derived from an EMBL/GenBank/DDBJ whole genome shotgun (WGS) entry which is preliminary data.</text>
</comment>
<evidence type="ECO:0000313" key="6">
    <source>
        <dbReference type="Proteomes" id="UP000319829"/>
    </source>
</evidence>
<dbReference type="InterPro" id="IPR027417">
    <property type="entry name" value="P-loop_NTPase"/>
</dbReference>
<feature type="domain" description="ABC transporter" evidence="4">
    <location>
        <begin position="6"/>
        <end position="88"/>
    </location>
</feature>